<dbReference type="EMBL" id="BMNH01000011">
    <property type="protein sequence ID" value="GGO72127.1"/>
    <property type="molecule type" value="Genomic_DNA"/>
</dbReference>
<evidence type="ECO:0000313" key="3">
    <source>
        <dbReference type="Proteomes" id="UP000646523"/>
    </source>
</evidence>
<gene>
    <name evidence="2" type="ORF">GCM10012289_39450</name>
</gene>
<dbReference type="AlphaFoldDB" id="A0A917Z2H6"/>
<protein>
    <submittedName>
        <fullName evidence="2">Uncharacterized protein</fullName>
    </submittedName>
</protein>
<dbReference type="Proteomes" id="UP000646523">
    <property type="component" value="Unassembled WGS sequence"/>
</dbReference>
<accession>A0A917Z2H6</accession>
<proteinExistence type="predicted"/>
<comment type="caution">
    <text evidence="2">The sequence shown here is derived from an EMBL/GenBank/DDBJ whole genome shotgun (WGS) entry which is preliminary data.</text>
</comment>
<sequence length="698" mass="75946">MSKSRLSELPSNLKNRRYETPLTGLEWCMIRQPSPSRECPSHQGLDVSERVGSMLLRGLRAWCVEGDQRSSRDHFEAAHRAAEAEGDGRATALAVLGLAGRWVHDHRGLTAGTSIEVRLRHALSAVDPRSTLALRLRVRLAAEADYRSGEHAAILALLEEARRAGDPAALAEAADLAHQCLLGPGHGETRHEVSRELLAAGFQTRCRGDLLLGLLWRTIDHILDAHPHTERCLAELRGELARQDHQAIGFVLQAIDVMLSIRAGRLEQAEAEATRCVERGMVVGDPDAVSWYGGQMVAIRWYQGRLGELVPMLAEVVNSPDLSAVDNSYLAALAVAAASAGDHRQAAGALARLRRFDLALLPRSSTWLAGMFGIVEAANLLGDAETASVVYELLTPFAHLPLVGSLGIACFGSAQHTLGVAALTMGDAQRANEHLRMAVRGNLAMGHWPAAVLSRMRWAQALLLRAGTGDVDEAARQLEVASREASGLGMVLPGERELYGAVADAVSGGRRPLMECRREGRWWRVGLGVRSVRVEHSLGMAYLAVLLANPRYEIPAIELAAGPVPDQRAAATARGGIGHPTLDEEAIKAYRERLSSLQEEIDEYESANDLARTERIRAERDWLIEGLASATGLGGRVRNFTGNEERARISVGKAIRRAIQRIADADLMLGEELRVTVHTGRLCCYQPRDDRPVRGRVP</sequence>
<feature type="coiled-coil region" evidence="1">
    <location>
        <begin position="587"/>
        <end position="621"/>
    </location>
</feature>
<evidence type="ECO:0000256" key="1">
    <source>
        <dbReference type="SAM" id="Coils"/>
    </source>
</evidence>
<organism evidence="2 3">
    <name type="scientific">Nonomuraea cavernae</name>
    <dbReference type="NCBI Taxonomy" id="2045107"/>
    <lineage>
        <taxon>Bacteria</taxon>
        <taxon>Bacillati</taxon>
        <taxon>Actinomycetota</taxon>
        <taxon>Actinomycetes</taxon>
        <taxon>Streptosporangiales</taxon>
        <taxon>Streptosporangiaceae</taxon>
        <taxon>Nonomuraea</taxon>
    </lineage>
</organism>
<keyword evidence="1" id="KW-0175">Coiled coil</keyword>
<evidence type="ECO:0000313" key="2">
    <source>
        <dbReference type="EMBL" id="GGO72127.1"/>
    </source>
</evidence>
<keyword evidence="3" id="KW-1185">Reference proteome</keyword>
<reference evidence="2" key="2">
    <citation type="submission" date="2020-09" db="EMBL/GenBank/DDBJ databases">
        <authorList>
            <person name="Sun Q."/>
            <person name="Zhou Y."/>
        </authorList>
    </citation>
    <scope>NUCLEOTIDE SEQUENCE</scope>
    <source>
        <strain evidence="2">CGMCC 4.7368</strain>
    </source>
</reference>
<name>A0A917Z2H6_9ACTN</name>
<reference evidence="2" key="1">
    <citation type="journal article" date="2014" name="Int. J. Syst. Evol. Microbiol.">
        <title>Complete genome sequence of Corynebacterium casei LMG S-19264T (=DSM 44701T), isolated from a smear-ripened cheese.</title>
        <authorList>
            <consortium name="US DOE Joint Genome Institute (JGI-PGF)"/>
            <person name="Walter F."/>
            <person name="Albersmeier A."/>
            <person name="Kalinowski J."/>
            <person name="Ruckert C."/>
        </authorList>
    </citation>
    <scope>NUCLEOTIDE SEQUENCE</scope>
    <source>
        <strain evidence="2">CGMCC 4.7368</strain>
    </source>
</reference>